<dbReference type="Gene3D" id="3.30.60.20">
    <property type="match status" value="1"/>
</dbReference>
<evidence type="ECO:0000313" key="5">
    <source>
        <dbReference type="EMBL" id="PIS14500.1"/>
    </source>
</evidence>
<dbReference type="Proteomes" id="UP000230775">
    <property type="component" value="Unassembled WGS sequence"/>
</dbReference>
<comment type="caution">
    <text evidence="5">The sequence shown here is derived from an EMBL/GenBank/DDBJ whole genome shotgun (WGS) entry which is preliminary data.</text>
</comment>
<gene>
    <name evidence="5" type="ORF">COT64_02315</name>
</gene>
<dbReference type="AlphaFoldDB" id="A0A2H0WPB7"/>
<sequence length="80" mass="9147">MSQLDFDFRREPWRNTEILLPLLDQVFILQARCEGCGAPAYFSQRDINGQPAHVNDPLVMVGAEELYTPKCGRCHQVRGK</sequence>
<proteinExistence type="predicted"/>
<keyword evidence="2" id="KW-0547">Nucleotide-binding</keyword>
<name>A0A2H0WPB7_9BACT</name>
<organism evidence="5 6">
    <name type="scientific">Candidatus Shapirobacteria bacterium CG09_land_8_20_14_0_10_39_12</name>
    <dbReference type="NCBI Taxonomy" id="1974885"/>
    <lineage>
        <taxon>Bacteria</taxon>
        <taxon>Candidatus Shapironibacteriota</taxon>
    </lineage>
</organism>
<reference evidence="6" key="1">
    <citation type="submission" date="2017-09" db="EMBL/GenBank/DDBJ databases">
        <title>Depth-based differentiation of microbial function through sediment-hosted aquifers and enrichment of novel symbionts in the deep terrestrial subsurface.</title>
        <authorList>
            <person name="Probst A.J."/>
            <person name="Ladd B."/>
            <person name="Jarett J.K."/>
            <person name="Geller-Mcgrath D.E."/>
            <person name="Sieber C.M.K."/>
            <person name="Emerson J.B."/>
            <person name="Anantharaman K."/>
            <person name="Thomas B.C."/>
            <person name="Malmstrom R."/>
            <person name="Stieglmeier M."/>
            <person name="Klingl A."/>
            <person name="Woyke T."/>
            <person name="Ryan C.M."/>
            <person name="Banfield J.F."/>
        </authorList>
    </citation>
    <scope>NUCLEOTIDE SEQUENCE [LARGE SCALE GENOMIC DNA]</scope>
</reference>
<dbReference type="GO" id="GO:0004797">
    <property type="term" value="F:thymidine kinase activity"/>
    <property type="evidence" value="ECO:0007669"/>
    <property type="project" value="InterPro"/>
</dbReference>
<evidence type="ECO:0000313" key="6">
    <source>
        <dbReference type="Proteomes" id="UP000230775"/>
    </source>
</evidence>
<evidence type="ECO:0000256" key="3">
    <source>
        <dbReference type="ARBA" id="ARBA00022777"/>
    </source>
</evidence>
<keyword evidence="1" id="KW-0808">Transferase</keyword>
<dbReference type="EMBL" id="PEZI01000048">
    <property type="protein sequence ID" value="PIS14500.1"/>
    <property type="molecule type" value="Genomic_DNA"/>
</dbReference>
<evidence type="ECO:0000256" key="2">
    <source>
        <dbReference type="ARBA" id="ARBA00022741"/>
    </source>
</evidence>
<evidence type="ECO:0008006" key="7">
    <source>
        <dbReference type="Google" id="ProtNLM"/>
    </source>
</evidence>
<keyword evidence="4" id="KW-0067">ATP-binding</keyword>
<dbReference type="SUPFAM" id="SSF57716">
    <property type="entry name" value="Glucocorticoid receptor-like (DNA-binding domain)"/>
    <property type="match status" value="1"/>
</dbReference>
<dbReference type="GO" id="GO:0005524">
    <property type="term" value="F:ATP binding"/>
    <property type="evidence" value="ECO:0007669"/>
    <property type="project" value="UniProtKB-KW"/>
</dbReference>
<evidence type="ECO:0000256" key="1">
    <source>
        <dbReference type="ARBA" id="ARBA00022679"/>
    </source>
</evidence>
<keyword evidence="3" id="KW-0418">Kinase</keyword>
<evidence type="ECO:0000256" key="4">
    <source>
        <dbReference type="ARBA" id="ARBA00022840"/>
    </source>
</evidence>
<dbReference type="Pfam" id="PF00265">
    <property type="entry name" value="TK"/>
    <property type="match status" value="1"/>
</dbReference>
<accession>A0A2H0WPB7</accession>
<protein>
    <recommendedName>
        <fullName evidence="7">Thymidine kinase</fullName>
    </recommendedName>
</protein>
<dbReference type="InterPro" id="IPR001267">
    <property type="entry name" value="Thymidine_kinase"/>
</dbReference>